<comment type="subcellular location">
    <subcellularLocation>
        <location evidence="1">Cytoplasm</location>
    </subcellularLocation>
</comment>
<dbReference type="PANTHER" id="PTHR47892">
    <property type="entry name" value="UNIVERSAL STRESS PROTEIN E"/>
    <property type="match status" value="1"/>
</dbReference>
<dbReference type="RefSeq" id="WP_263711826.1">
    <property type="nucleotide sequence ID" value="NZ_JAOWKX010000003.1"/>
</dbReference>
<comment type="caution">
    <text evidence="6">The sequence shown here is derived from an EMBL/GenBank/DDBJ whole genome shotgun (WGS) entry which is preliminary data.</text>
</comment>
<dbReference type="Gene3D" id="3.40.50.12370">
    <property type="match status" value="1"/>
</dbReference>
<sequence>MKISHVLIPLALRQDIDERHDLVLRLASREGATVTLLHVIEDLVQDPQVAIPESCADLLEWIKEEQQKRLEQIALRVKHQFQGVKIATKVLVGRAFEHIIYTASDLKTDLIVIDAQRGFHSLKNSYGSTTKHLMRKSPIPVWTLSENAKSEIPKIAVALDVNVDSEDAHQLNNQLIKCAARIAQAQETSVTLLHCWELYGESYLRNWERRDELDIAVEMEKERERRKAMCEDAVNKAKDVSVDVNIQLLHGNATDQLTLYAEKEQLDLMVMGTVCRTGIAGFLIGNTAESVLDRLSCSVLTLKPDNFKSPIL</sequence>
<evidence type="ECO:0000256" key="2">
    <source>
        <dbReference type="ARBA" id="ARBA00008791"/>
    </source>
</evidence>
<name>A0ABT3A7A2_9ALTE</name>
<keyword evidence="3" id="KW-0963">Cytoplasm</keyword>
<feature type="domain" description="UspA" evidence="5">
    <location>
        <begin position="23"/>
        <end position="142"/>
    </location>
</feature>
<comment type="similarity">
    <text evidence="2">Belongs to the universal stress protein A family.</text>
</comment>
<evidence type="ECO:0000256" key="3">
    <source>
        <dbReference type="ARBA" id="ARBA00022490"/>
    </source>
</evidence>
<dbReference type="Pfam" id="PF00582">
    <property type="entry name" value="Usp"/>
    <property type="match status" value="2"/>
</dbReference>
<dbReference type="InterPro" id="IPR006016">
    <property type="entry name" value="UspA"/>
</dbReference>
<comment type="function">
    <text evidence="4">Required for resistance to DNA-damaging agents.</text>
</comment>
<reference evidence="6 7" key="1">
    <citation type="submission" date="2022-10" db="EMBL/GenBank/DDBJ databases">
        <title>Aestuariibacter sp. AA17 isolated from Montipora capitata coral fragment.</title>
        <authorList>
            <person name="Emsley S.A."/>
            <person name="Pfannmuller K.M."/>
            <person name="Loughran R.M."/>
            <person name="Shlafstein M."/>
            <person name="Papke E."/>
            <person name="Saw J.H."/>
            <person name="Ushijima B."/>
            <person name="Videau P."/>
        </authorList>
    </citation>
    <scope>NUCLEOTIDE SEQUENCE [LARGE SCALE GENOMIC DNA]</scope>
    <source>
        <strain evidence="6 7">AA17</strain>
    </source>
</reference>
<organism evidence="6 7">
    <name type="scientific">Fluctibacter corallii</name>
    <dbReference type="NCBI Taxonomy" id="2984329"/>
    <lineage>
        <taxon>Bacteria</taxon>
        <taxon>Pseudomonadati</taxon>
        <taxon>Pseudomonadota</taxon>
        <taxon>Gammaproteobacteria</taxon>
        <taxon>Alteromonadales</taxon>
        <taxon>Alteromonadaceae</taxon>
        <taxon>Fluctibacter</taxon>
    </lineage>
</organism>
<dbReference type="InterPro" id="IPR006015">
    <property type="entry name" value="Universal_stress_UspA"/>
</dbReference>
<evidence type="ECO:0000313" key="6">
    <source>
        <dbReference type="EMBL" id="MCV2884543.1"/>
    </source>
</evidence>
<evidence type="ECO:0000313" key="7">
    <source>
        <dbReference type="Proteomes" id="UP001652504"/>
    </source>
</evidence>
<keyword evidence="7" id="KW-1185">Reference proteome</keyword>
<dbReference type="CDD" id="cd00293">
    <property type="entry name" value="USP-like"/>
    <property type="match status" value="1"/>
</dbReference>
<evidence type="ECO:0000259" key="5">
    <source>
        <dbReference type="Pfam" id="PF00582"/>
    </source>
</evidence>
<dbReference type="EMBL" id="JAOWKX010000003">
    <property type="protein sequence ID" value="MCV2884543.1"/>
    <property type="molecule type" value="Genomic_DNA"/>
</dbReference>
<dbReference type="Proteomes" id="UP001652504">
    <property type="component" value="Unassembled WGS sequence"/>
</dbReference>
<dbReference type="PRINTS" id="PR01438">
    <property type="entry name" value="UNVRSLSTRESS"/>
</dbReference>
<gene>
    <name evidence="6" type="ORF">OE749_07540</name>
</gene>
<evidence type="ECO:0000256" key="1">
    <source>
        <dbReference type="ARBA" id="ARBA00004496"/>
    </source>
</evidence>
<accession>A0ABT3A7A2</accession>
<dbReference type="SUPFAM" id="SSF52402">
    <property type="entry name" value="Adenine nucleotide alpha hydrolases-like"/>
    <property type="match status" value="2"/>
</dbReference>
<evidence type="ECO:0000256" key="4">
    <source>
        <dbReference type="ARBA" id="ARBA00037131"/>
    </source>
</evidence>
<dbReference type="PANTHER" id="PTHR47892:SF1">
    <property type="entry name" value="UNIVERSAL STRESS PROTEIN E"/>
    <property type="match status" value="1"/>
</dbReference>
<feature type="domain" description="UspA" evidence="5">
    <location>
        <begin position="154"/>
        <end position="302"/>
    </location>
</feature>
<protein>
    <submittedName>
        <fullName evidence="6">Universal stress protein</fullName>
    </submittedName>
</protein>
<proteinExistence type="inferred from homology"/>